<dbReference type="Gene3D" id="3.30.70.1320">
    <property type="entry name" value="Multidrug efflux transporter AcrB pore domain like"/>
    <property type="match status" value="1"/>
</dbReference>
<feature type="transmembrane region" description="Helical" evidence="1">
    <location>
        <begin position="20"/>
        <end position="38"/>
    </location>
</feature>
<dbReference type="GO" id="GO:0042910">
    <property type="term" value="F:xenobiotic transmembrane transporter activity"/>
    <property type="evidence" value="ECO:0007669"/>
    <property type="project" value="TreeGrafter"/>
</dbReference>
<feature type="transmembrane region" description="Helical" evidence="1">
    <location>
        <begin position="379"/>
        <end position="401"/>
    </location>
</feature>
<dbReference type="PANTHER" id="PTHR32063">
    <property type="match status" value="1"/>
</dbReference>
<accession>A0A5C6QMA7</accession>
<keyword evidence="1" id="KW-0472">Membrane</keyword>
<dbReference type="InterPro" id="IPR001036">
    <property type="entry name" value="Acrflvin-R"/>
</dbReference>
<dbReference type="Gene3D" id="1.20.1640.10">
    <property type="entry name" value="Multidrug efflux transporter AcrB transmembrane domain"/>
    <property type="match status" value="3"/>
</dbReference>
<keyword evidence="3" id="KW-1185">Reference proteome</keyword>
<dbReference type="GO" id="GO:0005886">
    <property type="term" value="C:plasma membrane"/>
    <property type="evidence" value="ECO:0007669"/>
    <property type="project" value="TreeGrafter"/>
</dbReference>
<dbReference type="SUPFAM" id="SSF82714">
    <property type="entry name" value="Multidrug efflux transporter AcrB TolC docking domain, DN and DC subdomains"/>
    <property type="match status" value="2"/>
</dbReference>
<dbReference type="SUPFAM" id="SSF82693">
    <property type="entry name" value="Multidrug efflux transporter AcrB pore domain, PN1, PN2, PC1 and PC2 subdomains"/>
    <property type="match status" value="3"/>
</dbReference>
<dbReference type="Gene3D" id="3.30.70.1440">
    <property type="entry name" value="Multidrug efflux transporter AcrB pore domain"/>
    <property type="match status" value="2"/>
</dbReference>
<sequence>MTIKTTFTSALLSKVLNSKVPLFILILSILAGLIALNFTPREEEPQIVVPMIDVIVDVPGVNAKQVERLVTTPLEKLLAQVKGVEHVYSVSNSNQSVVTLRFTVGENRERALLNTYNKLHANTEKIPAIVSNWRVKPIEVDDVAIVMLALYSTNSSQVDDFALRRLAEEVSTFLQAIENTSEVNIVGGRARQIQVNINPEQMTARQVTVDDIFNAIKVSNVLESHGNITLSNQSITLESGDTYRDIDALKQTPISVIDGSVILLKDIAEVIDGPAEQTSYTWLDYANTPNNSSDHPMVTISIAKQRGSNAVTVANAVHEKMAHLQSTIFPANVEVQVLRDYGETANDKVNDLTTSLAFAVFTVVVFIGVFLGWRSAVVVGLAVPICYGITLSLDLIFGYTINRVTLFALILSLGLLVDDPITGVDNIERYLAKIKGKAKTKNIHDAIVAAINEIRIPLIMSTVTIVLAFIPLAFITGMMGPYMAPMAFNVPLSVISSTLVAFLVTPWLAGKLIKAKPVSTSSAEAVNPQGFQRFYSKVLTPLLDSRAKGKAVLALVLLLFILAALLPVMRWVPLKLLPFDNKNEVQVIIDMPENSTLEQTANMAKKVSVILQRIPEVTAIASYVGLPSPIDFNGMVRQYYQRHAPYLADLRVLLLDKSQREHQSHAIVLRMREHLAPLTNELAHSSDIKIRVVEVPPGPPVLSTLVAEIYGSEFTPYESLQQAAILVEQRLKVEPFVVEVDSTVGGEQTRLRFDSDKTKAALSGVSTSSINQTIGVATKGKIAGYLHLDNEASPLAINIKLPLEQRQSLSDLKRLSLKGQAGIIQNSTPQGIDMAPRPLVSLGELGEFIQHNRDKPIFHKDLRSVVYVTADISGRTPAEVIADISSDLIKNELELNTENIEQRKQSEQKNWQNRSFLTNGGGTAWQLPDDIELSFSGEGEWRITIRVFRDMGLAFAFALTAIFIVLRIQTGSAALSGIIMSAIPLTVIGIMPGFFILNQFGERQVAGAPDPILFTATAMIGMIALAGIVVRNSLILIEFISQAQQQGASIKESLIQAGAVRMRPVLLTAGTTLLGNLIITLDPVFSGLAIAIIFGIISSTVFTLLVVPIVYSLVFDGNASTDDSSHNTLDSKVSS</sequence>
<comment type="caution">
    <text evidence="2">The sequence shown here is derived from an EMBL/GenBank/DDBJ whole genome shotgun (WGS) entry which is preliminary data.</text>
</comment>
<gene>
    <name evidence="2" type="ORF">ESZ36_07280</name>
</gene>
<dbReference type="EMBL" id="VOLT01000003">
    <property type="protein sequence ID" value="TWX69740.1"/>
    <property type="molecule type" value="Genomic_DNA"/>
</dbReference>
<organism evidence="2 3">
    <name type="scientific">Colwellia demingiae</name>
    <dbReference type="NCBI Taxonomy" id="89401"/>
    <lineage>
        <taxon>Bacteria</taxon>
        <taxon>Pseudomonadati</taxon>
        <taxon>Pseudomonadota</taxon>
        <taxon>Gammaproteobacteria</taxon>
        <taxon>Alteromonadales</taxon>
        <taxon>Colwelliaceae</taxon>
        <taxon>Colwellia</taxon>
    </lineage>
</organism>
<feature type="transmembrane region" description="Helical" evidence="1">
    <location>
        <begin position="1087"/>
        <end position="1114"/>
    </location>
</feature>
<protein>
    <submittedName>
        <fullName evidence="2">Efflux RND transporter permease subunit</fullName>
    </submittedName>
</protein>
<evidence type="ECO:0000313" key="3">
    <source>
        <dbReference type="Proteomes" id="UP000321822"/>
    </source>
</evidence>
<dbReference type="Gene3D" id="3.30.70.1430">
    <property type="entry name" value="Multidrug efflux transporter AcrB pore domain"/>
    <property type="match status" value="2"/>
</dbReference>
<dbReference type="PANTHER" id="PTHR32063:SF16">
    <property type="entry name" value="CATION EFFLUX SYSTEM (ACRB_ACRD_ACRF FAMILY)"/>
    <property type="match status" value="1"/>
</dbReference>
<dbReference type="Gene3D" id="3.30.2090.10">
    <property type="entry name" value="Multidrug efflux transporter AcrB TolC docking domain, DN and DC subdomains"/>
    <property type="match status" value="2"/>
</dbReference>
<feature type="transmembrane region" description="Helical" evidence="1">
    <location>
        <begin position="1012"/>
        <end position="1030"/>
    </location>
</feature>
<feature type="transmembrane region" description="Helical" evidence="1">
    <location>
        <begin position="458"/>
        <end position="480"/>
    </location>
</feature>
<keyword evidence="1" id="KW-1133">Transmembrane helix</keyword>
<dbReference type="PRINTS" id="PR00702">
    <property type="entry name" value="ACRIFLAVINRP"/>
</dbReference>
<dbReference type="RefSeq" id="WP_146785654.1">
    <property type="nucleotide sequence ID" value="NZ_VOLT01000003.1"/>
</dbReference>
<feature type="transmembrane region" description="Helical" evidence="1">
    <location>
        <begin position="1064"/>
        <end position="1081"/>
    </location>
</feature>
<dbReference type="Pfam" id="PF00873">
    <property type="entry name" value="ACR_tran"/>
    <property type="match status" value="2"/>
</dbReference>
<dbReference type="Proteomes" id="UP000321822">
    <property type="component" value="Unassembled WGS sequence"/>
</dbReference>
<name>A0A5C6QMA7_9GAMM</name>
<reference evidence="2 3" key="1">
    <citation type="submission" date="2019-07" db="EMBL/GenBank/DDBJ databases">
        <title>Genomes of sea-ice associated Colwellia species.</title>
        <authorList>
            <person name="Bowman J.P."/>
        </authorList>
    </citation>
    <scope>NUCLEOTIDE SEQUENCE [LARGE SCALE GENOMIC DNA]</scope>
    <source>
        <strain evidence="2 3">ACAM 459</strain>
    </source>
</reference>
<dbReference type="OrthoDB" id="9758297at2"/>
<evidence type="ECO:0000313" key="2">
    <source>
        <dbReference type="EMBL" id="TWX69740.1"/>
    </source>
</evidence>
<keyword evidence="1" id="KW-0812">Transmembrane</keyword>
<dbReference type="InterPro" id="IPR027463">
    <property type="entry name" value="AcrB_DN_DC_subdom"/>
</dbReference>
<proteinExistence type="predicted"/>
<evidence type="ECO:0000256" key="1">
    <source>
        <dbReference type="SAM" id="Phobius"/>
    </source>
</evidence>
<feature type="transmembrane region" description="Helical" evidence="1">
    <location>
        <begin position="978"/>
        <end position="1000"/>
    </location>
</feature>
<dbReference type="SUPFAM" id="SSF82866">
    <property type="entry name" value="Multidrug efflux transporter AcrB transmembrane domain"/>
    <property type="match status" value="2"/>
</dbReference>
<dbReference type="AlphaFoldDB" id="A0A5C6QMA7"/>
<feature type="transmembrane region" description="Helical" evidence="1">
    <location>
        <begin position="947"/>
        <end position="966"/>
    </location>
</feature>
<feature type="transmembrane region" description="Helical" evidence="1">
    <location>
        <begin position="486"/>
        <end position="509"/>
    </location>
</feature>
<feature type="transmembrane region" description="Helical" evidence="1">
    <location>
        <begin position="356"/>
        <end position="373"/>
    </location>
</feature>
<feature type="transmembrane region" description="Helical" evidence="1">
    <location>
        <begin position="551"/>
        <end position="572"/>
    </location>
</feature>